<protein>
    <submittedName>
        <fullName evidence="10">Biopolymer transport protein ExbD/TolR</fullName>
    </submittedName>
</protein>
<evidence type="ECO:0000256" key="2">
    <source>
        <dbReference type="ARBA" id="ARBA00005811"/>
    </source>
</evidence>
<dbReference type="PANTHER" id="PTHR30558">
    <property type="entry name" value="EXBD MEMBRANE COMPONENT OF PMF-DRIVEN MACROMOLECULE IMPORT SYSTEM"/>
    <property type="match status" value="1"/>
</dbReference>
<keyword evidence="4 7" id="KW-0812">Transmembrane</keyword>
<dbReference type="GO" id="GO:0022857">
    <property type="term" value="F:transmembrane transporter activity"/>
    <property type="evidence" value="ECO:0007669"/>
    <property type="project" value="InterPro"/>
</dbReference>
<organism evidence="10 11">
    <name type="scientific">Neorhodopirellula pilleata</name>
    <dbReference type="NCBI Taxonomy" id="2714738"/>
    <lineage>
        <taxon>Bacteria</taxon>
        <taxon>Pseudomonadati</taxon>
        <taxon>Planctomycetota</taxon>
        <taxon>Planctomycetia</taxon>
        <taxon>Pirellulales</taxon>
        <taxon>Pirellulaceae</taxon>
        <taxon>Neorhodopirellula</taxon>
    </lineage>
</organism>
<evidence type="ECO:0000313" key="11">
    <source>
        <dbReference type="Proteomes" id="UP000316213"/>
    </source>
</evidence>
<feature type="transmembrane region" description="Helical" evidence="9">
    <location>
        <begin position="24"/>
        <end position="44"/>
    </location>
</feature>
<keyword evidence="3" id="KW-1003">Cell membrane</keyword>
<evidence type="ECO:0000256" key="8">
    <source>
        <dbReference type="SAM" id="MobiDB-lite"/>
    </source>
</evidence>
<feature type="region of interest" description="Disordered" evidence="8">
    <location>
        <begin position="51"/>
        <end position="71"/>
    </location>
</feature>
<comment type="subcellular location">
    <subcellularLocation>
        <location evidence="1">Cell membrane</location>
        <topology evidence="1">Single-pass membrane protein</topology>
    </subcellularLocation>
    <subcellularLocation>
        <location evidence="7">Cell membrane</location>
        <topology evidence="7">Single-pass type II membrane protein</topology>
    </subcellularLocation>
</comment>
<comment type="similarity">
    <text evidence="2 7">Belongs to the ExbD/TolR family.</text>
</comment>
<dbReference type="GO" id="GO:0015031">
    <property type="term" value="P:protein transport"/>
    <property type="evidence" value="ECO:0007669"/>
    <property type="project" value="UniProtKB-KW"/>
</dbReference>
<keyword evidence="7" id="KW-0813">Transport</keyword>
<keyword evidence="5 9" id="KW-1133">Transmembrane helix</keyword>
<evidence type="ECO:0000256" key="3">
    <source>
        <dbReference type="ARBA" id="ARBA00022475"/>
    </source>
</evidence>
<comment type="caution">
    <text evidence="10">The sequence shown here is derived from an EMBL/GenBank/DDBJ whole genome shotgun (WGS) entry which is preliminary data.</text>
</comment>
<gene>
    <name evidence="10" type="ORF">Pla100_12110</name>
</gene>
<evidence type="ECO:0000256" key="1">
    <source>
        <dbReference type="ARBA" id="ARBA00004162"/>
    </source>
</evidence>
<dbReference type="RefSeq" id="WP_146576770.1">
    <property type="nucleotide sequence ID" value="NZ_SJPM01000002.1"/>
</dbReference>
<dbReference type="Pfam" id="PF02472">
    <property type="entry name" value="ExbD"/>
    <property type="match status" value="1"/>
</dbReference>
<dbReference type="EMBL" id="SJPM01000002">
    <property type="protein sequence ID" value="TWU01476.1"/>
    <property type="molecule type" value="Genomic_DNA"/>
</dbReference>
<reference evidence="10 11" key="1">
    <citation type="submission" date="2019-02" db="EMBL/GenBank/DDBJ databases">
        <title>Deep-cultivation of Planctomycetes and their phenomic and genomic characterization uncovers novel biology.</title>
        <authorList>
            <person name="Wiegand S."/>
            <person name="Jogler M."/>
            <person name="Boedeker C."/>
            <person name="Pinto D."/>
            <person name="Vollmers J."/>
            <person name="Rivas-Marin E."/>
            <person name="Kohn T."/>
            <person name="Peeters S.H."/>
            <person name="Heuer A."/>
            <person name="Rast P."/>
            <person name="Oberbeckmann S."/>
            <person name="Bunk B."/>
            <person name="Jeske O."/>
            <person name="Meyerdierks A."/>
            <person name="Storesund J.E."/>
            <person name="Kallscheuer N."/>
            <person name="Luecker S."/>
            <person name="Lage O.M."/>
            <person name="Pohl T."/>
            <person name="Merkel B.J."/>
            <person name="Hornburger P."/>
            <person name="Mueller R.-W."/>
            <person name="Bruemmer F."/>
            <person name="Labrenz M."/>
            <person name="Spormann A.M."/>
            <person name="Op Den Camp H."/>
            <person name="Overmann J."/>
            <person name="Amann R."/>
            <person name="Jetten M.S.M."/>
            <person name="Mascher T."/>
            <person name="Medema M.H."/>
            <person name="Devos D.P."/>
            <person name="Kaster A.-K."/>
            <person name="Ovreas L."/>
            <person name="Rohde M."/>
            <person name="Galperin M.Y."/>
            <person name="Jogler C."/>
        </authorList>
    </citation>
    <scope>NUCLEOTIDE SEQUENCE [LARGE SCALE GENOMIC DNA]</scope>
    <source>
        <strain evidence="10 11">Pla100</strain>
    </source>
</reference>
<evidence type="ECO:0000256" key="4">
    <source>
        <dbReference type="ARBA" id="ARBA00022692"/>
    </source>
</evidence>
<keyword evidence="7" id="KW-0653">Protein transport</keyword>
<proteinExistence type="inferred from homology"/>
<sequence length="163" mass="18324">MSESLSPDDEVPRRSTRPAGDLDMTPMVDVTFLLLIFFMVTASFSMQRSIQMPRQTSEQPSPSPVDSDPIDRETIELEIDESGAFLVLSKDWQREPIGKQNLVSTFKEAVGNRRDPLKLDIKVHEDAKLQRLVDGMDAGTLAGITDIQIRLLHETSTRLAIRD</sequence>
<evidence type="ECO:0000313" key="10">
    <source>
        <dbReference type="EMBL" id="TWU01476.1"/>
    </source>
</evidence>
<dbReference type="Proteomes" id="UP000316213">
    <property type="component" value="Unassembled WGS sequence"/>
</dbReference>
<evidence type="ECO:0000256" key="5">
    <source>
        <dbReference type="ARBA" id="ARBA00022989"/>
    </source>
</evidence>
<keyword evidence="11" id="KW-1185">Reference proteome</keyword>
<dbReference type="InterPro" id="IPR003400">
    <property type="entry name" value="ExbD"/>
</dbReference>
<name>A0A5C6AQY3_9BACT</name>
<accession>A0A5C6AQY3</accession>
<dbReference type="PANTHER" id="PTHR30558:SF3">
    <property type="entry name" value="BIOPOLYMER TRANSPORT PROTEIN EXBD-RELATED"/>
    <property type="match status" value="1"/>
</dbReference>
<dbReference type="GO" id="GO:0005886">
    <property type="term" value="C:plasma membrane"/>
    <property type="evidence" value="ECO:0007669"/>
    <property type="project" value="UniProtKB-SubCell"/>
</dbReference>
<feature type="region of interest" description="Disordered" evidence="8">
    <location>
        <begin position="1"/>
        <end position="22"/>
    </location>
</feature>
<dbReference type="AlphaFoldDB" id="A0A5C6AQY3"/>
<dbReference type="OrthoDB" id="292474at2"/>
<keyword evidence="6 9" id="KW-0472">Membrane</keyword>
<evidence type="ECO:0000256" key="6">
    <source>
        <dbReference type="ARBA" id="ARBA00023136"/>
    </source>
</evidence>
<evidence type="ECO:0000256" key="7">
    <source>
        <dbReference type="RuleBase" id="RU003879"/>
    </source>
</evidence>
<evidence type="ECO:0000256" key="9">
    <source>
        <dbReference type="SAM" id="Phobius"/>
    </source>
</evidence>